<dbReference type="InterPro" id="IPR012334">
    <property type="entry name" value="Pectin_lyas_fold"/>
</dbReference>
<dbReference type="InterPro" id="IPR000070">
    <property type="entry name" value="Pectinesterase_cat"/>
</dbReference>
<keyword evidence="11" id="KW-1185">Reference proteome</keyword>
<dbReference type="Gene3D" id="2.160.20.10">
    <property type="entry name" value="Single-stranded right-handed beta-helix, Pectin lyase-like"/>
    <property type="match status" value="1"/>
</dbReference>
<organism evidence="10 11">
    <name type="scientific">Phlyctema vagabunda</name>
    <dbReference type="NCBI Taxonomy" id="108571"/>
    <lineage>
        <taxon>Eukaryota</taxon>
        <taxon>Fungi</taxon>
        <taxon>Dikarya</taxon>
        <taxon>Ascomycota</taxon>
        <taxon>Pezizomycotina</taxon>
        <taxon>Leotiomycetes</taxon>
        <taxon>Helotiales</taxon>
        <taxon>Dermateaceae</taxon>
        <taxon>Phlyctema</taxon>
    </lineage>
</organism>
<evidence type="ECO:0000256" key="6">
    <source>
        <dbReference type="ARBA" id="ARBA00047928"/>
    </source>
</evidence>
<proteinExistence type="inferred from homology"/>
<evidence type="ECO:0000256" key="4">
    <source>
        <dbReference type="ARBA" id="ARBA00022801"/>
    </source>
</evidence>
<keyword evidence="4 8" id="KW-0378">Hydrolase</keyword>
<dbReference type="Proteomes" id="UP001629113">
    <property type="component" value="Unassembled WGS sequence"/>
</dbReference>
<protein>
    <recommendedName>
        <fullName evidence="3 8">Pectinesterase</fullName>
        <ecNumber evidence="3 8">3.1.1.11</ecNumber>
    </recommendedName>
</protein>
<keyword evidence="8" id="KW-0961">Cell wall biogenesis/degradation</keyword>
<evidence type="ECO:0000259" key="9">
    <source>
        <dbReference type="Pfam" id="PF01095"/>
    </source>
</evidence>
<evidence type="ECO:0000256" key="5">
    <source>
        <dbReference type="ARBA" id="ARBA00023085"/>
    </source>
</evidence>
<dbReference type="InterPro" id="IPR033131">
    <property type="entry name" value="Pectinesterase_Asp_AS"/>
</dbReference>
<evidence type="ECO:0000313" key="11">
    <source>
        <dbReference type="Proteomes" id="UP001629113"/>
    </source>
</evidence>
<keyword evidence="8" id="KW-0964">Secreted</keyword>
<comment type="caution">
    <text evidence="10">The sequence shown here is derived from an EMBL/GenBank/DDBJ whole genome shotgun (WGS) entry which is preliminary data.</text>
</comment>
<dbReference type="PANTHER" id="PTHR31321">
    <property type="entry name" value="ACYL-COA THIOESTER HYDROLASE YBHC-RELATED"/>
    <property type="match status" value="1"/>
</dbReference>
<feature type="chain" id="PRO_5044985208" description="Pectinesterase" evidence="8">
    <location>
        <begin position="20"/>
        <end position="318"/>
    </location>
</feature>
<gene>
    <name evidence="10" type="ORF">PVAG01_04850</name>
</gene>
<feature type="domain" description="Pectinesterase catalytic" evidence="9">
    <location>
        <begin position="27"/>
        <end position="287"/>
    </location>
</feature>
<evidence type="ECO:0000256" key="3">
    <source>
        <dbReference type="ARBA" id="ARBA00013229"/>
    </source>
</evidence>
<keyword evidence="5 8" id="KW-0063">Aspartyl esterase</keyword>
<feature type="active site" evidence="7">
    <location>
        <position position="168"/>
    </location>
</feature>
<feature type="signal peptide" evidence="8">
    <location>
        <begin position="1"/>
        <end position="19"/>
    </location>
</feature>
<evidence type="ECO:0000256" key="8">
    <source>
        <dbReference type="RuleBase" id="RU000589"/>
    </source>
</evidence>
<keyword evidence="8" id="KW-0732">Signal</keyword>
<dbReference type="PROSITE" id="PS00503">
    <property type="entry name" value="PECTINESTERASE_2"/>
    <property type="match status" value="1"/>
</dbReference>
<comment type="pathway">
    <text evidence="1 8">Glycan metabolism; pectin degradation; 2-dehydro-3-deoxy-D-gluconate from pectin: step 1/5.</text>
</comment>
<dbReference type="Pfam" id="PF01095">
    <property type="entry name" value="Pectinesterase"/>
    <property type="match status" value="1"/>
</dbReference>
<comment type="catalytic activity">
    <reaction evidence="6 8">
        <text>[(1-&gt;4)-alpha-D-galacturonosyl methyl ester](n) + n H2O = [(1-&gt;4)-alpha-D-galacturonosyl](n) + n methanol + n H(+)</text>
        <dbReference type="Rhea" id="RHEA:22380"/>
        <dbReference type="Rhea" id="RHEA-COMP:14570"/>
        <dbReference type="Rhea" id="RHEA-COMP:14573"/>
        <dbReference type="ChEBI" id="CHEBI:15377"/>
        <dbReference type="ChEBI" id="CHEBI:15378"/>
        <dbReference type="ChEBI" id="CHEBI:17790"/>
        <dbReference type="ChEBI" id="CHEBI:140522"/>
        <dbReference type="ChEBI" id="CHEBI:140523"/>
        <dbReference type="EC" id="3.1.1.11"/>
    </reaction>
</comment>
<evidence type="ECO:0000313" key="10">
    <source>
        <dbReference type="EMBL" id="KAL3423103.1"/>
    </source>
</evidence>
<dbReference type="InterPro" id="IPR011050">
    <property type="entry name" value="Pectin_lyase_fold/virulence"/>
</dbReference>
<evidence type="ECO:0000256" key="1">
    <source>
        <dbReference type="ARBA" id="ARBA00005184"/>
    </source>
</evidence>
<comment type="similarity">
    <text evidence="2">Belongs to the pectinesterase family.</text>
</comment>
<comment type="subcellular location">
    <subcellularLocation>
        <location evidence="8">Secreted</location>
    </subcellularLocation>
</comment>
<dbReference type="EMBL" id="JBFCZG010000004">
    <property type="protein sequence ID" value="KAL3423103.1"/>
    <property type="molecule type" value="Genomic_DNA"/>
</dbReference>
<dbReference type="EC" id="3.1.1.11" evidence="3 8"/>
<evidence type="ECO:0000256" key="7">
    <source>
        <dbReference type="PROSITE-ProRule" id="PRU10040"/>
    </source>
</evidence>
<accession>A0ABR4PIE4</accession>
<comment type="function">
    <text evidence="8">Involved in maceration and soft-rotting of plant tissue.</text>
</comment>
<reference evidence="10 11" key="1">
    <citation type="submission" date="2024-06" db="EMBL/GenBank/DDBJ databases">
        <title>Complete genome of Phlyctema vagabunda strain 19-DSS-EL-015.</title>
        <authorList>
            <person name="Fiorenzani C."/>
        </authorList>
    </citation>
    <scope>NUCLEOTIDE SEQUENCE [LARGE SCALE GENOMIC DNA]</scope>
    <source>
        <strain evidence="10 11">19-DSS-EL-015</strain>
    </source>
</reference>
<dbReference type="SUPFAM" id="SSF51126">
    <property type="entry name" value="Pectin lyase-like"/>
    <property type="match status" value="1"/>
</dbReference>
<sequence>MYLSTSLSLASIATSLAAAATLNVGANQTYQTITAALDAASSGDQVYVFPGIYNEKIVINKTGITLKGSAYPSLDPRDNEAEINFATYASAVGSNDRSATLLVRGDDFSMYNINVTNSAGNVSQAVALSMTGFRGGLYATALKGWQDTFYSHSGSQFLSSSYIEGAVDFIFGIDAQSWYQGCTLGALKAAGIVTAQGRTALNSTGYFVMNQNKIILGEGVAQSVAGTFLLGRPWRDFARTVFQNSDLGSIIAPVGWQAWNDAQDTSAVFYGEYNNTNANDDGSRLDWIKKLDAPIELSTILPGYESWVDAAYLGLPAL</sequence>
<evidence type="ECO:0000256" key="2">
    <source>
        <dbReference type="ARBA" id="ARBA00008891"/>
    </source>
</evidence>
<dbReference type="PANTHER" id="PTHR31321:SF57">
    <property type="entry name" value="PECTINESTERASE 53-RELATED"/>
    <property type="match status" value="1"/>
</dbReference>
<name>A0ABR4PIE4_9HELO</name>